<dbReference type="InterPro" id="IPR005841">
    <property type="entry name" value="Alpha-D-phosphohexomutase_SF"/>
</dbReference>
<comment type="cofactor">
    <cofactor evidence="1">
        <name>Mg(2+)</name>
        <dbReference type="ChEBI" id="CHEBI:18420"/>
    </cofactor>
</comment>
<feature type="domain" description="Alpha-D-phosphohexomutase C-terminal" evidence="7">
    <location>
        <begin position="393"/>
        <end position="471"/>
    </location>
</feature>
<feature type="domain" description="Alpha-D-phosphohexomutase alpha/beta/alpha" evidence="10">
    <location>
        <begin position="277"/>
        <end position="388"/>
    </location>
</feature>
<protein>
    <submittedName>
        <fullName evidence="11">Phosphoglucosamine mutase</fullName>
    </submittedName>
</protein>
<name>A0A1L3MI04_9MICO</name>
<dbReference type="GO" id="GO:0005975">
    <property type="term" value="P:carbohydrate metabolic process"/>
    <property type="evidence" value="ECO:0007669"/>
    <property type="project" value="InterPro"/>
</dbReference>
<dbReference type="Pfam" id="PF02880">
    <property type="entry name" value="PGM_PMM_III"/>
    <property type="match status" value="1"/>
</dbReference>
<dbReference type="KEGG" id="jte:ASJ30_11150"/>
<feature type="domain" description="Alpha-D-phosphohexomutase alpha/beta/alpha" evidence="9">
    <location>
        <begin position="162"/>
        <end position="267"/>
    </location>
</feature>
<dbReference type="SUPFAM" id="SSF53738">
    <property type="entry name" value="Phosphoglucomutase, first 3 domains"/>
    <property type="match status" value="3"/>
</dbReference>
<evidence type="ECO:0000313" key="11">
    <source>
        <dbReference type="EMBL" id="APH02015.1"/>
    </source>
</evidence>
<evidence type="ECO:0000259" key="9">
    <source>
        <dbReference type="Pfam" id="PF02879"/>
    </source>
</evidence>
<reference evidence="11 12" key="1">
    <citation type="submission" date="2015-11" db="EMBL/GenBank/DDBJ databases">
        <authorList>
            <person name="Zhang Y."/>
            <person name="Guo Z."/>
        </authorList>
    </citation>
    <scope>NUCLEOTIDE SEQUENCE [LARGE SCALE GENOMIC DNA]</scope>
    <source>
        <strain evidence="11 12">YFY001</strain>
    </source>
</reference>
<dbReference type="InterPro" id="IPR036900">
    <property type="entry name" value="A-D-PHexomutase_C_sf"/>
</dbReference>
<dbReference type="InterPro" id="IPR016055">
    <property type="entry name" value="A-D-PHexomutase_a/b/a-I/II/III"/>
</dbReference>
<evidence type="ECO:0000259" key="10">
    <source>
        <dbReference type="Pfam" id="PF02880"/>
    </source>
</evidence>
<dbReference type="PRINTS" id="PR00509">
    <property type="entry name" value="PGMPMM"/>
</dbReference>
<dbReference type="Gene3D" id="3.30.310.50">
    <property type="entry name" value="Alpha-D-phosphohexomutase, C-terminal domain"/>
    <property type="match status" value="1"/>
</dbReference>
<evidence type="ECO:0000256" key="1">
    <source>
        <dbReference type="ARBA" id="ARBA00001946"/>
    </source>
</evidence>
<evidence type="ECO:0000256" key="6">
    <source>
        <dbReference type="ARBA" id="ARBA00023235"/>
    </source>
</evidence>
<dbReference type="Pfam" id="PF00408">
    <property type="entry name" value="PGM_PMM_IV"/>
    <property type="match status" value="1"/>
</dbReference>
<sequence>MTTTLSDFVKAYDVRGLVPQQLNIDVAHALGAAFAEVVALEEGASAVVIGHDMRPSSPELVDALARGITARGVDAILIGLASTDGLYYASGALGLPGAMFTASHNPARYNGIKFCRPGARPVGQESGLAQIRDLAQAHLDAGVSAFDGVRPGTVFRRDVLADYAAFLRGLVDLSGCRPLRVTVDAGNGMGGLTVPAVLGTDSGLPGLPLTIDPMYFELDGTFPNHEANPLDPANLVDLQERVRSHGADIGIAFDGDADRCFVVDEHGDPVSPSAITAMIASREIAREVAAGRAPGDVAIVHNAITSAAVPQIIAEAGARPVRTRVGHSYVKADMSEHDAVFGGEHSAHYYFRDFWFADTGMLAAMHVLAALGESDAPLSEVMAPYERYVASGEINSTVADAAAVTEVVRARHATEGTSVDELDGLTVTLPGADGAPQWWFNLRPSNTEPLLRLNVEAADEATMARVRDDVLTTIREA</sequence>
<evidence type="ECO:0000256" key="2">
    <source>
        <dbReference type="ARBA" id="ARBA00010231"/>
    </source>
</evidence>
<dbReference type="EMBL" id="CP013290">
    <property type="protein sequence ID" value="APH02015.1"/>
    <property type="molecule type" value="Genomic_DNA"/>
</dbReference>
<dbReference type="AlphaFoldDB" id="A0A1L3MI04"/>
<dbReference type="SUPFAM" id="SSF55957">
    <property type="entry name" value="Phosphoglucomutase, C-terminal domain"/>
    <property type="match status" value="1"/>
</dbReference>
<dbReference type="InterPro" id="IPR005843">
    <property type="entry name" value="A-D-PHexomutase_C"/>
</dbReference>
<dbReference type="Pfam" id="PF02878">
    <property type="entry name" value="PGM_PMM_I"/>
    <property type="match status" value="1"/>
</dbReference>
<keyword evidence="5" id="KW-0460">Magnesium</keyword>
<keyword evidence="12" id="KW-1185">Reference proteome</keyword>
<organism evidence="11 12">
    <name type="scientific">Janibacter indicus</name>
    <dbReference type="NCBI Taxonomy" id="857417"/>
    <lineage>
        <taxon>Bacteria</taxon>
        <taxon>Bacillati</taxon>
        <taxon>Actinomycetota</taxon>
        <taxon>Actinomycetes</taxon>
        <taxon>Micrococcales</taxon>
        <taxon>Intrasporangiaceae</taxon>
        <taxon>Janibacter</taxon>
    </lineage>
</organism>
<dbReference type="NCBIfam" id="NF007088">
    <property type="entry name" value="PRK09542.1"/>
    <property type="match status" value="1"/>
</dbReference>
<evidence type="ECO:0000256" key="3">
    <source>
        <dbReference type="ARBA" id="ARBA00022553"/>
    </source>
</evidence>
<dbReference type="RefSeq" id="WP_072625167.1">
    <property type="nucleotide sequence ID" value="NZ_CP013290.1"/>
</dbReference>
<dbReference type="InterPro" id="IPR005846">
    <property type="entry name" value="A-D-PHexomutase_a/b/a-III"/>
</dbReference>
<feature type="domain" description="Alpha-D-phosphohexomutase alpha/beta/alpha" evidence="8">
    <location>
        <begin position="10"/>
        <end position="133"/>
    </location>
</feature>
<dbReference type="GO" id="GO:0016868">
    <property type="term" value="F:intramolecular phosphotransferase activity"/>
    <property type="evidence" value="ECO:0007669"/>
    <property type="project" value="InterPro"/>
</dbReference>
<evidence type="ECO:0000259" key="8">
    <source>
        <dbReference type="Pfam" id="PF02878"/>
    </source>
</evidence>
<comment type="similarity">
    <text evidence="2">Belongs to the phosphohexose mutase family.</text>
</comment>
<dbReference type="GO" id="GO:0046872">
    <property type="term" value="F:metal ion binding"/>
    <property type="evidence" value="ECO:0007669"/>
    <property type="project" value="UniProtKB-KW"/>
</dbReference>
<dbReference type="Gene3D" id="3.40.120.10">
    <property type="entry name" value="Alpha-D-Glucose-1,6-Bisphosphate, subunit A, domain 3"/>
    <property type="match status" value="3"/>
</dbReference>
<proteinExistence type="inferred from homology"/>
<keyword evidence="3" id="KW-0597">Phosphoprotein</keyword>
<keyword evidence="4" id="KW-0479">Metal-binding</keyword>
<dbReference type="Pfam" id="PF02879">
    <property type="entry name" value="PGM_PMM_II"/>
    <property type="match status" value="1"/>
</dbReference>
<evidence type="ECO:0000256" key="5">
    <source>
        <dbReference type="ARBA" id="ARBA00022842"/>
    </source>
</evidence>
<keyword evidence="6" id="KW-0413">Isomerase</keyword>
<evidence type="ECO:0000256" key="4">
    <source>
        <dbReference type="ARBA" id="ARBA00022723"/>
    </source>
</evidence>
<dbReference type="InterPro" id="IPR005845">
    <property type="entry name" value="A-D-PHexomutase_a/b/a-II"/>
</dbReference>
<gene>
    <name evidence="11" type="primary">manB</name>
    <name evidence="11" type="ORF">ASJ30_11150</name>
</gene>
<dbReference type="PANTHER" id="PTHR43771">
    <property type="entry name" value="PHOSPHOMANNOMUTASE"/>
    <property type="match status" value="1"/>
</dbReference>
<dbReference type="Proteomes" id="UP000182938">
    <property type="component" value="Chromosome"/>
</dbReference>
<dbReference type="CDD" id="cd03089">
    <property type="entry name" value="PMM_PGM"/>
    <property type="match status" value="1"/>
</dbReference>
<dbReference type="InterPro" id="IPR005844">
    <property type="entry name" value="A-D-PHexomutase_a/b/a-I"/>
</dbReference>
<evidence type="ECO:0000259" key="7">
    <source>
        <dbReference type="Pfam" id="PF00408"/>
    </source>
</evidence>
<dbReference type="PANTHER" id="PTHR43771:SF1">
    <property type="entry name" value="PHOSPHOMANNOMUTASE"/>
    <property type="match status" value="1"/>
</dbReference>
<accession>A0A1L3MI04</accession>
<evidence type="ECO:0000313" key="12">
    <source>
        <dbReference type="Proteomes" id="UP000182938"/>
    </source>
</evidence>